<keyword evidence="4" id="KW-1185">Reference proteome</keyword>
<dbReference type="Proteomes" id="UP000006697">
    <property type="component" value="Chromosome"/>
</dbReference>
<dbReference type="InterPro" id="IPR035985">
    <property type="entry name" value="Ubiquitin-activating_enz"/>
</dbReference>
<keyword evidence="3" id="KW-0548">Nucleotidyltransferase</keyword>
<dbReference type="eggNOG" id="COG0476">
    <property type="taxonomic scope" value="Bacteria"/>
</dbReference>
<protein>
    <submittedName>
        <fullName evidence="3">Adenylyltransferase thiF</fullName>
        <ecNumber evidence="3">2.7.7.-</ecNumber>
    </submittedName>
</protein>
<dbReference type="SUPFAM" id="SSF69572">
    <property type="entry name" value="Activating enzymes of the ubiquitin-like proteins"/>
    <property type="match status" value="1"/>
</dbReference>
<evidence type="ECO:0000256" key="1">
    <source>
        <dbReference type="ARBA" id="ARBA00009919"/>
    </source>
</evidence>
<dbReference type="GO" id="GO:0004792">
    <property type="term" value="F:thiosulfate-cyanide sulfurtransferase activity"/>
    <property type="evidence" value="ECO:0007669"/>
    <property type="project" value="TreeGrafter"/>
</dbReference>
<dbReference type="InterPro" id="IPR045886">
    <property type="entry name" value="ThiF/MoeB/HesA"/>
</dbReference>
<dbReference type="PANTHER" id="PTHR10953:SF240">
    <property type="entry name" value="SULFUR CARRIER PROTEIN THIS ADENYLYLTRANSFERASE"/>
    <property type="match status" value="1"/>
</dbReference>
<dbReference type="STRING" id="204773.HEAR2978"/>
<dbReference type="PANTHER" id="PTHR10953">
    <property type="entry name" value="UBIQUITIN-ACTIVATING ENZYME E1"/>
    <property type="match status" value="1"/>
</dbReference>
<comment type="similarity">
    <text evidence="1">Belongs to the HesA/MoeB/ThiF family.</text>
</comment>
<organism evidence="3 4">
    <name type="scientific">Herminiimonas arsenicoxydans</name>
    <dbReference type="NCBI Taxonomy" id="204773"/>
    <lineage>
        <taxon>Bacteria</taxon>
        <taxon>Pseudomonadati</taxon>
        <taxon>Pseudomonadota</taxon>
        <taxon>Betaproteobacteria</taxon>
        <taxon>Burkholderiales</taxon>
        <taxon>Oxalobacteraceae</taxon>
        <taxon>Herminiimonas</taxon>
    </lineage>
</organism>
<sequence length="250" mass="26719">MNDQQLLRYSRHILLDEIDIEGQEKLLAAHALIIGAGGLGSPAAFYLASAGIGTITLVDDDTVDLTNLQRQILHTTERVGQAKVVSGQKTLAEINPTIEIIALQERVSGERLDELVRNASVVLDCCDNFATRHAINRACVANRVPLVSGAAIKFDGQVSVFDTRSDKAPCYACLFPEDQQFEEVNCGTMGVFAPLVGIIGSTQAAEALKLVAGIGASLTGRLLLLDARTMEWSSIKIARNASCSVCGQAH</sequence>
<name>A4G9A1_HERAR</name>
<accession>A4G9A1</accession>
<keyword evidence="3" id="KW-0808">Transferase</keyword>
<dbReference type="Pfam" id="PF00899">
    <property type="entry name" value="ThiF"/>
    <property type="match status" value="1"/>
</dbReference>
<dbReference type="CDD" id="cd00757">
    <property type="entry name" value="ThiF_MoeB_HesA_family"/>
    <property type="match status" value="1"/>
</dbReference>
<evidence type="ECO:0000313" key="4">
    <source>
        <dbReference type="Proteomes" id="UP000006697"/>
    </source>
</evidence>
<dbReference type="AlphaFoldDB" id="A4G9A1"/>
<dbReference type="InterPro" id="IPR000594">
    <property type="entry name" value="ThiF_NAD_FAD-bd"/>
</dbReference>
<proteinExistence type="inferred from homology"/>
<dbReference type="FunFam" id="3.40.50.720:FF:000080">
    <property type="entry name" value="Thiazole biosynthesis adenylyltransferase ThiF"/>
    <property type="match status" value="1"/>
</dbReference>
<dbReference type="GO" id="GO:0008641">
    <property type="term" value="F:ubiquitin-like modifier activating enzyme activity"/>
    <property type="evidence" value="ECO:0007669"/>
    <property type="project" value="InterPro"/>
</dbReference>
<dbReference type="EC" id="2.7.7.-" evidence="3"/>
<dbReference type="NCBIfam" id="NF004281">
    <property type="entry name" value="PRK05690.1"/>
    <property type="match status" value="1"/>
</dbReference>
<dbReference type="Gene3D" id="3.40.50.720">
    <property type="entry name" value="NAD(P)-binding Rossmann-like Domain"/>
    <property type="match status" value="1"/>
</dbReference>
<dbReference type="HOGENOM" id="CLU_013325_10_3_4"/>
<feature type="domain" description="THIF-type NAD/FAD binding fold" evidence="2">
    <location>
        <begin position="9"/>
        <end position="245"/>
    </location>
</feature>
<reference evidence="3 4" key="1">
    <citation type="journal article" date="2007" name="PLoS Genet.">
        <title>A tale of two oxidation states: bacterial colonization of arsenic-rich environments.</title>
        <authorList>
            <person name="Muller D."/>
            <person name="Medigue C."/>
            <person name="Koechler S."/>
            <person name="Barbe V."/>
            <person name="Barakat M."/>
            <person name="Talla E."/>
            <person name="Bonnefoy V."/>
            <person name="Krin E."/>
            <person name="Arsene-Ploetze F."/>
            <person name="Carapito C."/>
            <person name="Chandler M."/>
            <person name="Cournoyer B."/>
            <person name="Cruveiller S."/>
            <person name="Dossat C."/>
            <person name="Duval S."/>
            <person name="Heymann M."/>
            <person name="Leize E."/>
            <person name="Lieutaud A."/>
            <person name="Lievremont D."/>
            <person name="Makita Y."/>
            <person name="Mangenot S."/>
            <person name="Nitschke W."/>
            <person name="Ortet P."/>
            <person name="Perdrial N."/>
            <person name="Schoepp B."/>
            <person name="Siguier N."/>
            <person name="Simeonova D.D."/>
            <person name="Rouy Z."/>
            <person name="Segurens B."/>
            <person name="Turlin E."/>
            <person name="Vallenet D."/>
            <person name="Van Dorsselaer A."/>
            <person name="Weiss S."/>
            <person name="Weissenbach J."/>
            <person name="Lett M.C."/>
            <person name="Danchin A."/>
            <person name="Bertin P.N."/>
        </authorList>
    </citation>
    <scope>NUCLEOTIDE SEQUENCE [LARGE SCALE GENOMIC DNA]</scope>
    <source>
        <strain evidence="4">ULPAs1</strain>
    </source>
</reference>
<dbReference type="GO" id="GO:0005829">
    <property type="term" value="C:cytosol"/>
    <property type="evidence" value="ECO:0007669"/>
    <property type="project" value="TreeGrafter"/>
</dbReference>
<dbReference type="EMBL" id="CU207211">
    <property type="protein sequence ID" value="CAL63088.2"/>
    <property type="molecule type" value="Genomic_DNA"/>
</dbReference>
<dbReference type="OrthoDB" id="9804286at2"/>
<dbReference type="GO" id="GO:0016779">
    <property type="term" value="F:nucleotidyltransferase activity"/>
    <property type="evidence" value="ECO:0007669"/>
    <property type="project" value="UniProtKB-KW"/>
</dbReference>
<dbReference type="KEGG" id="har:HEAR2978"/>
<dbReference type="GO" id="GO:0008146">
    <property type="term" value="F:sulfotransferase activity"/>
    <property type="evidence" value="ECO:0007669"/>
    <property type="project" value="TreeGrafter"/>
</dbReference>
<gene>
    <name evidence="3" type="primary">thiF</name>
    <name evidence="3" type="ordered locus">HEAR2978</name>
</gene>
<evidence type="ECO:0000259" key="2">
    <source>
        <dbReference type="Pfam" id="PF00899"/>
    </source>
</evidence>
<evidence type="ECO:0000313" key="3">
    <source>
        <dbReference type="EMBL" id="CAL63088.2"/>
    </source>
</evidence>